<feature type="compositionally biased region" description="Low complexity" evidence="5">
    <location>
        <begin position="182"/>
        <end position="199"/>
    </location>
</feature>
<evidence type="ECO:0000259" key="6">
    <source>
        <dbReference type="PROSITE" id="PS50016"/>
    </source>
</evidence>
<organism evidence="7 8">
    <name type="scientific">Achlya hypogyna</name>
    <name type="common">Oomycete</name>
    <name type="synonym">Protoachlya hypogyna</name>
    <dbReference type="NCBI Taxonomy" id="1202772"/>
    <lineage>
        <taxon>Eukaryota</taxon>
        <taxon>Sar</taxon>
        <taxon>Stramenopiles</taxon>
        <taxon>Oomycota</taxon>
        <taxon>Saprolegniomycetes</taxon>
        <taxon>Saprolegniales</taxon>
        <taxon>Achlyaceae</taxon>
        <taxon>Achlya</taxon>
    </lineage>
</organism>
<protein>
    <recommendedName>
        <fullName evidence="6">PHD-type domain-containing protein</fullName>
    </recommendedName>
</protein>
<sequence length="543" mass="60766">MLKLGRGLMQMQYEPCETCGKSRVVALESTAVPVAQGGDRPTERLISDMCRCKRRRATPKPIDTGPSPSTDRRRPPASYDPDDEEEDDEEEDDDEDDDDYGPHERNTRSAAPSTGTFVPRCLRIRLRKVDDGYEAVPPEVPISVPARAPLVVRLHRIGDGEYVALDNSQPQPARKRRLSFQSGESDSSDGGTSSGAESTPSTPSSPVRKPHPEAAIPVGLSLADLPVAPWEERAPGTANRLQCEVCGKGGRLACCERCPAVYHGDCLPLDHPVDGVDPWWCPRCLQTPIGQQTKACRLCSSDSNLSQIILCDCCDDEYHLYCLSPPLTEVPSGDWFCPFCRSHNHVKRQCIKKKRKGRKKKRPLQFYYPSLLQETYEDLSILGRCRKFQPPAYGKLWTADDDRKLGNHQRKVRSYRDKVTARNMVKPDWSKADLAANAPYLQDIIVDDKGITGMFHMLDTAAARLHTHDATTLATRAEDVARWRREWHRSTPATDVYMRLVAGAFDCSRLLLPWTRNPPVQRQSTPTLPTYTRTAAAAKVDCT</sequence>
<keyword evidence="8" id="KW-1185">Reference proteome</keyword>
<dbReference type="GO" id="GO:0008270">
    <property type="term" value="F:zinc ion binding"/>
    <property type="evidence" value="ECO:0007669"/>
    <property type="project" value="UniProtKB-KW"/>
</dbReference>
<dbReference type="SUPFAM" id="SSF57903">
    <property type="entry name" value="FYVE/PHD zinc finger"/>
    <property type="match status" value="2"/>
</dbReference>
<evidence type="ECO:0000256" key="5">
    <source>
        <dbReference type="SAM" id="MobiDB-lite"/>
    </source>
</evidence>
<proteinExistence type="predicted"/>
<evidence type="ECO:0000256" key="2">
    <source>
        <dbReference type="ARBA" id="ARBA00022771"/>
    </source>
</evidence>
<evidence type="ECO:0000313" key="7">
    <source>
        <dbReference type="EMBL" id="OQR93904.1"/>
    </source>
</evidence>
<comment type="caution">
    <text evidence="7">The sequence shown here is derived from an EMBL/GenBank/DDBJ whole genome shotgun (WGS) entry which is preliminary data.</text>
</comment>
<dbReference type="Proteomes" id="UP000243579">
    <property type="component" value="Unassembled WGS sequence"/>
</dbReference>
<gene>
    <name evidence="7" type="ORF">ACHHYP_02091</name>
</gene>
<dbReference type="PANTHER" id="PTHR24102:SF28">
    <property type="entry name" value="PHD-TYPE DOMAIN-CONTAINING PROTEIN"/>
    <property type="match status" value="1"/>
</dbReference>
<dbReference type="PANTHER" id="PTHR24102">
    <property type="entry name" value="PHD FINGER PROTEIN"/>
    <property type="match status" value="1"/>
</dbReference>
<evidence type="ECO:0000256" key="4">
    <source>
        <dbReference type="PROSITE-ProRule" id="PRU00146"/>
    </source>
</evidence>
<dbReference type="EMBL" id="JNBR01000391">
    <property type="protein sequence ID" value="OQR93904.1"/>
    <property type="molecule type" value="Genomic_DNA"/>
</dbReference>
<evidence type="ECO:0000256" key="3">
    <source>
        <dbReference type="ARBA" id="ARBA00022833"/>
    </source>
</evidence>
<evidence type="ECO:0000256" key="1">
    <source>
        <dbReference type="ARBA" id="ARBA00022723"/>
    </source>
</evidence>
<dbReference type="STRING" id="1202772.A0A1V9Z7D0"/>
<feature type="domain" description="PHD-type" evidence="6">
    <location>
        <begin position="240"/>
        <end position="287"/>
    </location>
</feature>
<dbReference type="OrthoDB" id="336088at2759"/>
<feature type="region of interest" description="Disordered" evidence="5">
    <location>
        <begin position="31"/>
        <end position="114"/>
    </location>
</feature>
<dbReference type="Gene3D" id="3.30.40.10">
    <property type="entry name" value="Zinc/RING finger domain, C3HC4 (zinc finger)"/>
    <property type="match status" value="2"/>
</dbReference>
<dbReference type="AlphaFoldDB" id="A0A1V9Z7D0"/>
<dbReference type="SMART" id="SM00249">
    <property type="entry name" value="PHD"/>
    <property type="match status" value="2"/>
</dbReference>
<dbReference type="InterPro" id="IPR011011">
    <property type="entry name" value="Znf_FYVE_PHD"/>
</dbReference>
<dbReference type="InterPro" id="IPR001965">
    <property type="entry name" value="Znf_PHD"/>
</dbReference>
<keyword evidence="2 4" id="KW-0863">Zinc-finger</keyword>
<dbReference type="InterPro" id="IPR013083">
    <property type="entry name" value="Znf_RING/FYVE/PHD"/>
</dbReference>
<dbReference type="PROSITE" id="PS50016">
    <property type="entry name" value="ZF_PHD_2"/>
    <property type="match status" value="2"/>
</dbReference>
<keyword evidence="1" id="KW-0479">Metal-binding</keyword>
<dbReference type="Pfam" id="PF00628">
    <property type="entry name" value="PHD"/>
    <property type="match status" value="2"/>
</dbReference>
<name>A0A1V9Z7D0_ACHHY</name>
<feature type="compositionally biased region" description="Acidic residues" evidence="5">
    <location>
        <begin position="80"/>
        <end position="99"/>
    </location>
</feature>
<feature type="region of interest" description="Disordered" evidence="5">
    <location>
        <begin position="163"/>
        <end position="212"/>
    </location>
</feature>
<dbReference type="InterPro" id="IPR019787">
    <property type="entry name" value="Znf_PHD-finger"/>
</dbReference>
<accession>A0A1V9Z7D0</accession>
<keyword evidence="3" id="KW-0862">Zinc</keyword>
<evidence type="ECO:0000313" key="8">
    <source>
        <dbReference type="Proteomes" id="UP000243579"/>
    </source>
</evidence>
<feature type="domain" description="PHD-type" evidence="6">
    <location>
        <begin position="293"/>
        <end position="343"/>
    </location>
</feature>
<reference evidence="7 8" key="1">
    <citation type="journal article" date="2014" name="Genome Biol. Evol.">
        <title>The secreted proteins of Achlya hypogyna and Thraustotheca clavata identify the ancestral oomycete secretome and reveal gene acquisitions by horizontal gene transfer.</title>
        <authorList>
            <person name="Misner I."/>
            <person name="Blouin N."/>
            <person name="Leonard G."/>
            <person name="Richards T.A."/>
            <person name="Lane C.E."/>
        </authorList>
    </citation>
    <scope>NUCLEOTIDE SEQUENCE [LARGE SCALE GENOMIC DNA]</scope>
    <source>
        <strain evidence="7 8">ATCC 48635</strain>
    </source>
</reference>